<name>A0ABD5V245_9EURY</name>
<dbReference type="InterPro" id="IPR000073">
    <property type="entry name" value="AB_hydrolase_1"/>
</dbReference>
<dbReference type="Pfam" id="PF12697">
    <property type="entry name" value="Abhydrolase_6"/>
    <property type="match status" value="1"/>
</dbReference>
<gene>
    <name evidence="2" type="ORF">ACFQGH_10430</name>
</gene>
<dbReference type="Proteomes" id="UP001596312">
    <property type="component" value="Unassembled WGS sequence"/>
</dbReference>
<feature type="domain" description="AB hydrolase-1" evidence="1">
    <location>
        <begin position="24"/>
        <end position="252"/>
    </location>
</feature>
<dbReference type="RefSeq" id="WP_340604129.1">
    <property type="nucleotide sequence ID" value="NZ_JBBMXV010000003.1"/>
</dbReference>
<dbReference type="EMBL" id="JBHSXQ010000003">
    <property type="protein sequence ID" value="MFC6905608.1"/>
    <property type="molecule type" value="Genomic_DNA"/>
</dbReference>
<keyword evidence="3" id="KW-1185">Reference proteome</keyword>
<protein>
    <submittedName>
        <fullName evidence="2">Alpha/beta fold hydrolase</fullName>
    </submittedName>
</protein>
<dbReference type="InterPro" id="IPR000639">
    <property type="entry name" value="Epox_hydrolase-like"/>
</dbReference>
<evidence type="ECO:0000259" key="1">
    <source>
        <dbReference type="Pfam" id="PF12697"/>
    </source>
</evidence>
<dbReference type="PANTHER" id="PTHR43194:SF2">
    <property type="entry name" value="PEROXISOMAL MEMBRANE PROTEIN LPX1"/>
    <property type="match status" value="1"/>
</dbReference>
<organism evidence="2 3">
    <name type="scientific">Halalkalicoccus tibetensis</name>
    <dbReference type="NCBI Taxonomy" id="175632"/>
    <lineage>
        <taxon>Archaea</taxon>
        <taxon>Methanobacteriati</taxon>
        <taxon>Methanobacteriota</taxon>
        <taxon>Stenosarchaea group</taxon>
        <taxon>Halobacteria</taxon>
        <taxon>Halobacteriales</taxon>
        <taxon>Halococcaceae</taxon>
        <taxon>Halalkalicoccus</taxon>
    </lineage>
</organism>
<dbReference type="PANTHER" id="PTHR43194">
    <property type="entry name" value="HYDROLASE ALPHA/BETA FOLD FAMILY"/>
    <property type="match status" value="1"/>
</dbReference>
<dbReference type="Gene3D" id="3.40.50.1820">
    <property type="entry name" value="alpha/beta hydrolase"/>
    <property type="match status" value="1"/>
</dbReference>
<evidence type="ECO:0000313" key="2">
    <source>
        <dbReference type="EMBL" id="MFC6905608.1"/>
    </source>
</evidence>
<dbReference type="SUPFAM" id="SSF53474">
    <property type="entry name" value="alpha/beta-Hydrolases"/>
    <property type="match status" value="1"/>
</dbReference>
<comment type="caution">
    <text evidence="2">The sequence shown here is derived from an EMBL/GenBank/DDBJ whole genome shotgun (WGS) entry which is preliminary data.</text>
</comment>
<reference evidence="2 3" key="1">
    <citation type="journal article" date="2019" name="Int. J. Syst. Evol. Microbiol.">
        <title>The Global Catalogue of Microorganisms (GCM) 10K type strain sequencing project: providing services to taxonomists for standard genome sequencing and annotation.</title>
        <authorList>
            <consortium name="The Broad Institute Genomics Platform"/>
            <consortium name="The Broad Institute Genome Sequencing Center for Infectious Disease"/>
            <person name="Wu L."/>
            <person name="Ma J."/>
        </authorList>
    </citation>
    <scope>NUCLEOTIDE SEQUENCE [LARGE SCALE GENOMIC DNA]</scope>
    <source>
        <strain evidence="2 3">CGMCC 1.3240</strain>
    </source>
</reference>
<dbReference type="InterPro" id="IPR050228">
    <property type="entry name" value="Carboxylesterase_BioH"/>
</dbReference>
<dbReference type="PRINTS" id="PR00111">
    <property type="entry name" value="ABHYDROLASE"/>
</dbReference>
<sequence>MSRATEEIDRSSIEVAGPEDAQPIVFVHGAMFTRKMWVPQLDALSDEYRVIALDLPGHGTHADETFRMEPALDLLDEVVESAAGGHAILVGLSLGGYVSTAYANRHPEKVDGLVLAGSSANPVGRTDLLTRAVGSVSRLATRSDLVERGVQRAGKRWVRKRDLSEGTKEEIIDSGIYPRQFGEAGPDLRGTDFRSALASYPGPTLVLNGERDLIMRRGEDDHAAAGQDSYTAVIDGVGHISNLHRPEAFTDAIRQFERKAVSGRDDAA</sequence>
<keyword evidence="2" id="KW-0378">Hydrolase</keyword>
<dbReference type="AlphaFoldDB" id="A0ABD5V245"/>
<dbReference type="GO" id="GO:0016787">
    <property type="term" value="F:hydrolase activity"/>
    <property type="evidence" value="ECO:0007669"/>
    <property type="project" value="UniProtKB-KW"/>
</dbReference>
<dbReference type="PRINTS" id="PR00412">
    <property type="entry name" value="EPOXHYDRLASE"/>
</dbReference>
<dbReference type="InterPro" id="IPR029058">
    <property type="entry name" value="AB_hydrolase_fold"/>
</dbReference>
<evidence type="ECO:0000313" key="3">
    <source>
        <dbReference type="Proteomes" id="UP001596312"/>
    </source>
</evidence>
<proteinExistence type="predicted"/>
<accession>A0ABD5V245</accession>